<feature type="domain" description="Galactosyltransferase C-terminal" evidence="2">
    <location>
        <begin position="14"/>
        <end position="54"/>
    </location>
</feature>
<dbReference type="Proteomes" id="UP000475862">
    <property type="component" value="Unassembled WGS sequence"/>
</dbReference>
<proteinExistence type="predicted"/>
<dbReference type="Pfam" id="PF02709">
    <property type="entry name" value="Glyco_transf_7C"/>
    <property type="match status" value="1"/>
</dbReference>
<protein>
    <recommendedName>
        <fullName evidence="2">Galactosyltransferase C-terminal domain-containing protein</fullName>
    </recommendedName>
</protein>
<evidence type="ECO:0000259" key="2">
    <source>
        <dbReference type="Pfam" id="PF02709"/>
    </source>
</evidence>
<gene>
    <name evidence="3" type="ORF">AGLY_007510</name>
</gene>
<dbReference type="AlphaFoldDB" id="A0A6G0TMA4"/>
<dbReference type="InterPro" id="IPR029044">
    <property type="entry name" value="Nucleotide-diphossugar_trans"/>
</dbReference>
<dbReference type="GO" id="GO:0005794">
    <property type="term" value="C:Golgi apparatus"/>
    <property type="evidence" value="ECO:0007669"/>
    <property type="project" value="TreeGrafter"/>
</dbReference>
<dbReference type="PANTHER" id="PTHR19300:SF57">
    <property type="entry name" value="BETA-1,4-N-ACETYLGALACTOSAMINYLTRANSFERASE"/>
    <property type="match status" value="1"/>
</dbReference>
<dbReference type="OrthoDB" id="10038994at2759"/>
<dbReference type="GO" id="GO:0005975">
    <property type="term" value="P:carbohydrate metabolic process"/>
    <property type="evidence" value="ECO:0007669"/>
    <property type="project" value="InterPro"/>
</dbReference>
<dbReference type="GO" id="GO:0006688">
    <property type="term" value="P:glycosphingolipid biosynthetic process"/>
    <property type="evidence" value="ECO:0007669"/>
    <property type="project" value="TreeGrafter"/>
</dbReference>
<keyword evidence="4" id="KW-1185">Reference proteome</keyword>
<dbReference type="EMBL" id="VYZN01000025">
    <property type="protein sequence ID" value="KAE9535609.1"/>
    <property type="molecule type" value="Genomic_DNA"/>
</dbReference>
<dbReference type="GO" id="GO:0033842">
    <property type="term" value="F:N-acetyl-beta-glucosaminyl-derivative 4-beta-N-acetylgalactosaminyltransferase activity"/>
    <property type="evidence" value="ECO:0007669"/>
    <property type="project" value="TreeGrafter"/>
</dbReference>
<dbReference type="InterPro" id="IPR003859">
    <property type="entry name" value="Galactosyl_T"/>
</dbReference>
<comment type="caution">
    <text evidence="3">The sequence shown here is derived from an EMBL/GenBank/DDBJ whole genome shotgun (WGS) entry which is preliminary data.</text>
</comment>
<dbReference type="GO" id="GO:0008378">
    <property type="term" value="F:galactosyltransferase activity"/>
    <property type="evidence" value="ECO:0007669"/>
    <property type="project" value="TreeGrafter"/>
</dbReference>
<reference evidence="3 4" key="1">
    <citation type="submission" date="2019-08" db="EMBL/GenBank/DDBJ databases">
        <title>The genome of the soybean aphid Biotype 1, its phylome, world population structure and adaptation to the North American continent.</title>
        <authorList>
            <person name="Giordano R."/>
            <person name="Donthu R.K."/>
            <person name="Hernandez A.G."/>
            <person name="Wright C.L."/>
            <person name="Zimin A.V."/>
        </authorList>
    </citation>
    <scope>NUCLEOTIDE SEQUENCE [LARGE SCALE GENOMIC DNA]</scope>
    <source>
        <tissue evidence="3">Whole aphids</tissue>
    </source>
</reference>
<dbReference type="GO" id="GO:0016020">
    <property type="term" value="C:membrane"/>
    <property type="evidence" value="ECO:0007669"/>
    <property type="project" value="GOC"/>
</dbReference>
<dbReference type="PRINTS" id="PR02050">
    <property type="entry name" value="B14GALTRFASE"/>
</dbReference>
<dbReference type="InterPro" id="IPR027791">
    <property type="entry name" value="Galactosyl_T_C"/>
</dbReference>
<organism evidence="3 4">
    <name type="scientific">Aphis glycines</name>
    <name type="common">Soybean aphid</name>
    <dbReference type="NCBI Taxonomy" id="307491"/>
    <lineage>
        <taxon>Eukaryota</taxon>
        <taxon>Metazoa</taxon>
        <taxon>Ecdysozoa</taxon>
        <taxon>Arthropoda</taxon>
        <taxon>Hexapoda</taxon>
        <taxon>Insecta</taxon>
        <taxon>Pterygota</taxon>
        <taxon>Neoptera</taxon>
        <taxon>Paraneoptera</taxon>
        <taxon>Hemiptera</taxon>
        <taxon>Sternorrhyncha</taxon>
        <taxon>Aphidomorpha</taxon>
        <taxon>Aphidoidea</taxon>
        <taxon>Aphididae</taxon>
        <taxon>Aphidini</taxon>
        <taxon>Aphis</taxon>
        <taxon>Aphis</taxon>
    </lineage>
</organism>
<dbReference type="PANTHER" id="PTHR19300">
    <property type="entry name" value="BETA-1,4-GALACTOSYLTRANSFERASE"/>
    <property type="match status" value="1"/>
</dbReference>
<keyword evidence="1" id="KW-0808">Transferase</keyword>
<evidence type="ECO:0000313" key="3">
    <source>
        <dbReference type="EMBL" id="KAE9535609.1"/>
    </source>
</evidence>
<dbReference type="SUPFAM" id="SSF53448">
    <property type="entry name" value="Nucleotide-diphospho-sugar transferases"/>
    <property type="match status" value="1"/>
</dbReference>
<evidence type="ECO:0000313" key="4">
    <source>
        <dbReference type="Proteomes" id="UP000475862"/>
    </source>
</evidence>
<accession>A0A6G0TMA4</accession>
<evidence type="ECO:0000256" key="1">
    <source>
        <dbReference type="ARBA" id="ARBA00022679"/>
    </source>
</evidence>
<sequence>MKIISEFDKVSFTRLLPYHKLVGGVFNIRPDHYLLVNGYSNLFWGWGGEDDDMGYSYQHLIDISKNLSIQNSSSLWVEFVVNNYILEQVGLPITRPPERLARYTMVKHVKRKPLAHAVRLKLVHTSQKRYRADGLNTLKYEVFRVDTEKLYTRILVGVGDMPEYVRSFEVSRRSTSSQNKRWK</sequence>
<name>A0A6G0TMA4_APHGL</name>
<dbReference type="Gene3D" id="3.90.550.10">
    <property type="entry name" value="Spore Coat Polysaccharide Biosynthesis Protein SpsA, Chain A"/>
    <property type="match status" value="1"/>
</dbReference>